<gene>
    <name evidence="8" type="ORF">SAMN05421780_101295</name>
</gene>
<dbReference type="GO" id="GO:0005524">
    <property type="term" value="F:ATP binding"/>
    <property type="evidence" value="ECO:0007669"/>
    <property type="project" value="UniProtKB-KW"/>
</dbReference>
<dbReference type="Proteomes" id="UP000199514">
    <property type="component" value="Unassembled WGS sequence"/>
</dbReference>
<evidence type="ECO:0000256" key="6">
    <source>
        <dbReference type="ARBA" id="ARBA00039970"/>
    </source>
</evidence>
<dbReference type="Pfam" id="PF02562">
    <property type="entry name" value="PhoH"/>
    <property type="match status" value="1"/>
</dbReference>
<reference evidence="8 9" key="1">
    <citation type="submission" date="2016-10" db="EMBL/GenBank/DDBJ databases">
        <authorList>
            <person name="de Groot N.N."/>
        </authorList>
    </citation>
    <scope>NUCLEOTIDE SEQUENCE [LARGE SCALE GENOMIC DNA]</scope>
    <source>
        <strain evidence="8 9">DSM 6793</strain>
    </source>
</reference>
<dbReference type="InterPro" id="IPR003714">
    <property type="entry name" value="PhoH"/>
</dbReference>
<keyword evidence="9" id="KW-1185">Reference proteome</keyword>
<dbReference type="OrthoDB" id="9773137at2"/>
<dbReference type="EMBL" id="FOLE01000001">
    <property type="protein sequence ID" value="SFB75557.1"/>
    <property type="molecule type" value="Genomic_DNA"/>
</dbReference>
<keyword evidence="3" id="KW-0963">Cytoplasm</keyword>
<comment type="subcellular location">
    <subcellularLocation>
        <location evidence="1">Cytoplasm</location>
    </subcellularLocation>
</comment>
<dbReference type="InterPro" id="IPR027417">
    <property type="entry name" value="P-loop_NTPase"/>
</dbReference>
<evidence type="ECO:0000259" key="7">
    <source>
        <dbReference type="Pfam" id="PF02562"/>
    </source>
</evidence>
<dbReference type="FunFam" id="3.40.50.300:FF:000013">
    <property type="entry name" value="PhoH family ATPase"/>
    <property type="match status" value="1"/>
</dbReference>
<dbReference type="PANTHER" id="PTHR30473">
    <property type="entry name" value="PROTEIN PHOH"/>
    <property type="match status" value="1"/>
</dbReference>
<keyword evidence="5" id="KW-0067">ATP-binding</keyword>
<accession>A0A1I1DL18</accession>
<dbReference type="STRING" id="927664.SAMN05421780_101295"/>
<name>A0A1I1DL18_9BACT</name>
<comment type="similarity">
    <text evidence="2">Belongs to the PhoH family.</text>
</comment>
<evidence type="ECO:0000256" key="2">
    <source>
        <dbReference type="ARBA" id="ARBA00010393"/>
    </source>
</evidence>
<keyword evidence="4" id="KW-0547">Nucleotide-binding</keyword>
<evidence type="ECO:0000313" key="9">
    <source>
        <dbReference type="Proteomes" id="UP000199514"/>
    </source>
</evidence>
<dbReference type="PANTHER" id="PTHR30473:SF1">
    <property type="entry name" value="PHOH-LIKE PROTEIN"/>
    <property type="match status" value="1"/>
</dbReference>
<dbReference type="AlphaFoldDB" id="A0A1I1DL18"/>
<dbReference type="GO" id="GO:0005829">
    <property type="term" value="C:cytosol"/>
    <property type="evidence" value="ECO:0007669"/>
    <property type="project" value="TreeGrafter"/>
</dbReference>
<dbReference type="RefSeq" id="WP_091506129.1">
    <property type="nucleotide sequence ID" value="NZ_FOLE01000001.1"/>
</dbReference>
<protein>
    <recommendedName>
        <fullName evidence="6">PhoH-like protein</fullName>
    </recommendedName>
</protein>
<sequence>MLEKVITLENVSLLDFFGAENKNINAIAAAFPQSKIISRGNEIRIKGTPVEIQKINDIINALIDHYNQFGAITEENIRSYIKQDEERIENEAKEDTIIYGTKGFAIKPKTANQQKLVDTARANDLVFALGPAGTGKTYIAVALAVRALKNKEVKKIIITRPAVEAGENLGFLPGDLKEKIDPYLRPIYDALDDMIPAEKLKFYQENRIIEIAPLAYMRGRTLHNAFILLDEAQNTTPMQIKMFLTRMGPNSKVIVTGDVSQIDLPHKQKSGLIEASHILKNIKGIGFVTLDSADVVRHKLVKQIINAYEKHEEYLAAKEYKSEKGNPPTTKE</sequence>
<dbReference type="SUPFAM" id="SSF52540">
    <property type="entry name" value="P-loop containing nucleoside triphosphate hydrolases"/>
    <property type="match status" value="1"/>
</dbReference>
<organism evidence="8 9">
    <name type="scientific">Flexibacter flexilis DSM 6793</name>
    <dbReference type="NCBI Taxonomy" id="927664"/>
    <lineage>
        <taxon>Bacteria</taxon>
        <taxon>Pseudomonadati</taxon>
        <taxon>Bacteroidota</taxon>
        <taxon>Cytophagia</taxon>
        <taxon>Cytophagales</taxon>
        <taxon>Flexibacteraceae</taxon>
        <taxon>Flexibacter</taxon>
    </lineage>
</organism>
<evidence type="ECO:0000256" key="1">
    <source>
        <dbReference type="ARBA" id="ARBA00004496"/>
    </source>
</evidence>
<evidence type="ECO:0000256" key="5">
    <source>
        <dbReference type="ARBA" id="ARBA00022840"/>
    </source>
</evidence>
<feature type="domain" description="PhoH-like protein" evidence="7">
    <location>
        <begin position="106"/>
        <end position="309"/>
    </location>
</feature>
<dbReference type="InterPro" id="IPR051451">
    <property type="entry name" value="PhoH2-like"/>
</dbReference>
<evidence type="ECO:0000256" key="3">
    <source>
        <dbReference type="ARBA" id="ARBA00022490"/>
    </source>
</evidence>
<dbReference type="Gene3D" id="3.40.50.300">
    <property type="entry name" value="P-loop containing nucleotide triphosphate hydrolases"/>
    <property type="match status" value="1"/>
</dbReference>
<proteinExistence type="inferred from homology"/>
<evidence type="ECO:0000313" key="8">
    <source>
        <dbReference type="EMBL" id="SFB75557.1"/>
    </source>
</evidence>
<evidence type="ECO:0000256" key="4">
    <source>
        <dbReference type="ARBA" id="ARBA00022741"/>
    </source>
</evidence>